<accession>A0ABU7NQN7</accession>
<name>A0ABU7NQN7_9ACTN</name>
<comment type="caution">
    <text evidence="1">The sequence shown here is derived from an EMBL/GenBank/DDBJ whole genome shotgun (WGS) entry which is preliminary data.</text>
</comment>
<dbReference type="Gene3D" id="1.10.10.60">
    <property type="entry name" value="Homeodomain-like"/>
    <property type="match status" value="1"/>
</dbReference>
<dbReference type="Gene3D" id="1.25.40.10">
    <property type="entry name" value="Tetratricopeptide repeat domain"/>
    <property type="match status" value="1"/>
</dbReference>
<protein>
    <submittedName>
        <fullName evidence="1">Helix-turn-helix transcriptional regulator</fullName>
    </submittedName>
</protein>
<keyword evidence="2" id="KW-1185">Reference proteome</keyword>
<dbReference type="CDD" id="cd00093">
    <property type="entry name" value="HTH_XRE"/>
    <property type="match status" value="1"/>
</dbReference>
<sequence length="390" mass="42080">MGTVFRLLNHRGLSTRRLAAAVGITQGRLYDYMNNKSRVEKLALFEQISDALRIPGGMLGLAKRPWEPRGAEPVAGPILEPDGNDLAAIDAFRNADKQTGGGRLYAAVIRHLKENIASRLVDAGSEPQVFAAAAALSEMAGWMAHDSGRDARAQSHFARALPLARTSGDAPLAANIAASSSHLALQVGEVGEAVHWAKVGLQFAGQGPQIPSLTARLYSMHARALAVADQGTVALRELERAHDALTSSAEATHPWISPFDEASLASESALTYRDMKRYDGALEYADRAVTLRESGRARSLAMSQINLVATHAYRGDLDAVLHFGVMLLTTNPSLGSVRVINQLTDLRRMLDSHSDHRPVRDFLERFDVAAKTRLLLLADIMAPGNEGTLS</sequence>
<gene>
    <name evidence="1" type="ORF">V2J85_17640</name>
</gene>
<dbReference type="InterPro" id="IPR001387">
    <property type="entry name" value="Cro/C1-type_HTH"/>
</dbReference>
<organism evidence="1 2">
    <name type="scientific">Streptomyces bugieae</name>
    <dbReference type="NCBI Taxonomy" id="3098223"/>
    <lineage>
        <taxon>Bacteria</taxon>
        <taxon>Bacillati</taxon>
        <taxon>Actinomycetota</taxon>
        <taxon>Actinomycetes</taxon>
        <taxon>Kitasatosporales</taxon>
        <taxon>Streptomycetaceae</taxon>
        <taxon>Streptomyces</taxon>
    </lineage>
</organism>
<dbReference type="InterPro" id="IPR011990">
    <property type="entry name" value="TPR-like_helical_dom_sf"/>
</dbReference>
<dbReference type="InterPro" id="IPR010982">
    <property type="entry name" value="Lambda_DNA-bd_dom_sf"/>
</dbReference>
<reference evidence="1 2" key="1">
    <citation type="submission" date="2023-12" db="EMBL/GenBank/DDBJ databases">
        <title>30 novel species of actinomycetes from the DSMZ collection.</title>
        <authorList>
            <person name="Nouioui I."/>
        </authorList>
    </citation>
    <scope>NUCLEOTIDE SEQUENCE [LARGE SCALE GENOMIC DNA]</scope>
    <source>
        <strain evidence="1 2">DSM 41528</strain>
    </source>
</reference>
<dbReference type="SUPFAM" id="SSF47413">
    <property type="entry name" value="lambda repressor-like DNA-binding domains"/>
    <property type="match status" value="1"/>
</dbReference>
<dbReference type="Proteomes" id="UP001307760">
    <property type="component" value="Unassembled WGS sequence"/>
</dbReference>
<dbReference type="EMBL" id="JAZBJP010000009">
    <property type="protein sequence ID" value="MEE4421160.1"/>
    <property type="molecule type" value="Genomic_DNA"/>
</dbReference>
<evidence type="ECO:0000313" key="1">
    <source>
        <dbReference type="EMBL" id="MEE4421160.1"/>
    </source>
</evidence>
<proteinExistence type="predicted"/>
<dbReference type="SUPFAM" id="SSF48452">
    <property type="entry name" value="TPR-like"/>
    <property type="match status" value="1"/>
</dbReference>
<dbReference type="RefSeq" id="WP_330822132.1">
    <property type="nucleotide sequence ID" value="NZ_JAZBJP010000009.1"/>
</dbReference>
<evidence type="ECO:0000313" key="2">
    <source>
        <dbReference type="Proteomes" id="UP001307760"/>
    </source>
</evidence>